<keyword evidence="2" id="KW-0472">Membrane</keyword>
<reference evidence="4" key="1">
    <citation type="submission" date="2022-10" db="EMBL/GenBank/DDBJ databases">
        <title>Tapping the CABI collections for fungal endophytes: first genome assemblies for Collariella, Neodidymelliopsis, Ascochyta clinopodiicola, Didymella pomorum, Didymosphaeria variabile, Neocosmospora piperis and Neocucurbitaria cava.</title>
        <authorList>
            <person name="Hill R."/>
        </authorList>
    </citation>
    <scope>NUCLEOTIDE SEQUENCE</scope>
    <source>
        <strain evidence="4">IMI 366586</strain>
    </source>
</reference>
<dbReference type="Pfam" id="PF08508">
    <property type="entry name" value="DUF1746"/>
    <property type="match status" value="1"/>
</dbReference>
<keyword evidence="2" id="KW-0812">Transmembrane</keyword>
<dbReference type="PANTHER" id="PTHR39405:SF1">
    <property type="entry name" value="DSC E3 UBIQUITIN LIGASE COMPLEX SUBUNIT 4"/>
    <property type="match status" value="1"/>
</dbReference>
<organism evidence="4 5">
    <name type="scientific">Fusarium piperis</name>
    <dbReference type="NCBI Taxonomy" id="1435070"/>
    <lineage>
        <taxon>Eukaryota</taxon>
        <taxon>Fungi</taxon>
        <taxon>Dikarya</taxon>
        <taxon>Ascomycota</taxon>
        <taxon>Pezizomycotina</taxon>
        <taxon>Sordariomycetes</taxon>
        <taxon>Hypocreomycetidae</taxon>
        <taxon>Hypocreales</taxon>
        <taxon>Nectriaceae</taxon>
        <taxon>Fusarium</taxon>
        <taxon>Fusarium solani species complex</taxon>
    </lineage>
</organism>
<feature type="region of interest" description="Disordered" evidence="1">
    <location>
        <begin position="224"/>
        <end position="291"/>
    </location>
</feature>
<dbReference type="EMBL" id="JAPEUR010000050">
    <property type="protein sequence ID" value="KAJ4325421.1"/>
    <property type="molecule type" value="Genomic_DNA"/>
</dbReference>
<dbReference type="InterPro" id="IPR038967">
    <property type="entry name" value="Dsc4-like"/>
</dbReference>
<feature type="region of interest" description="Disordered" evidence="1">
    <location>
        <begin position="1"/>
        <end position="66"/>
    </location>
</feature>
<sequence>MSHDASPSSTARTDAPPVDVEPLPVSSASRVTRNLLSPEQPRSSRSRAQSHSQRRKKKKSRKRRNPGLARKLEFITHLLKSLDTLVFAELSALYYMECSMFRFILRSVGQYMYLTPKDESFPFLTPASRIHVVLVVIPNLICMLLHLFASLPTGPDYHRGYMHGGLVIDFIGQRPPTSRIYYILADVAILAIQCLMLTVHTERERLRLTLKTFRPLIPDVAQEMGPTIEDLDAEERGVSRDMPGSLPPNETEDIELQPLRPVNEAEEGSSQSGDPERPARESPADEPTRTYLSDVLSSGNAVIGEYHVLHSMRNAAMDLERTAAHSLRTISYGATMAAIEARRRGVTVPARQGQTDRRQ</sequence>
<feature type="transmembrane region" description="Helical" evidence="2">
    <location>
        <begin position="180"/>
        <end position="199"/>
    </location>
</feature>
<evidence type="ECO:0000259" key="3">
    <source>
        <dbReference type="Pfam" id="PF08508"/>
    </source>
</evidence>
<dbReference type="Proteomes" id="UP001140502">
    <property type="component" value="Unassembled WGS sequence"/>
</dbReference>
<dbReference type="InterPro" id="IPR013715">
    <property type="entry name" value="DUF1746"/>
</dbReference>
<feature type="compositionally biased region" description="Basic residues" evidence="1">
    <location>
        <begin position="52"/>
        <end position="65"/>
    </location>
</feature>
<proteinExistence type="predicted"/>
<feature type="transmembrane region" description="Helical" evidence="2">
    <location>
        <begin position="130"/>
        <end position="149"/>
    </location>
</feature>
<evidence type="ECO:0000256" key="1">
    <source>
        <dbReference type="SAM" id="MobiDB-lite"/>
    </source>
</evidence>
<comment type="caution">
    <text evidence="4">The sequence shown here is derived from an EMBL/GenBank/DDBJ whole genome shotgun (WGS) entry which is preliminary data.</text>
</comment>
<accession>A0A9W8WHA4</accession>
<feature type="compositionally biased region" description="Polar residues" evidence="1">
    <location>
        <begin position="26"/>
        <end position="41"/>
    </location>
</feature>
<dbReference type="GO" id="GO:0044695">
    <property type="term" value="C:Dsc E3 ubiquitin ligase complex"/>
    <property type="evidence" value="ECO:0007669"/>
    <property type="project" value="InterPro"/>
</dbReference>
<feature type="domain" description="DUF1746" evidence="3">
    <location>
        <begin position="81"/>
        <end position="196"/>
    </location>
</feature>
<name>A0A9W8WHA4_9HYPO</name>
<dbReference type="GO" id="GO:0005783">
    <property type="term" value="C:endoplasmic reticulum"/>
    <property type="evidence" value="ECO:0007669"/>
    <property type="project" value="TreeGrafter"/>
</dbReference>
<dbReference type="AlphaFoldDB" id="A0A9W8WHA4"/>
<feature type="compositionally biased region" description="Polar residues" evidence="1">
    <location>
        <begin position="1"/>
        <end position="12"/>
    </location>
</feature>
<dbReference type="GO" id="GO:0032933">
    <property type="term" value="P:SREBP signaling pathway"/>
    <property type="evidence" value="ECO:0007669"/>
    <property type="project" value="InterPro"/>
</dbReference>
<keyword evidence="2" id="KW-1133">Transmembrane helix</keyword>
<evidence type="ECO:0000313" key="5">
    <source>
        <dbReference type="Proteomes" id="UP001140502"/>
    </source>
</evidence>
<feature type="compositionally biased region" description="Basic and acidic residues" evidence="1">
    <location>
        <begin position="274"/>
        <end position="288"/>
    </location>
</feature>
<protein>
    <recommendedName>
        <fullName evidence="3">DUF1746 domain-containing protein</fullName>
    </recommendedName>
</protein>
<evidence type="ECO:0000256" key="2">
    <source>
        <dbReference type="SAM" id="Phobius"/>
    </source>
</evidence>
<dbReference type="OrthoDB" id="5428737at2759"/>
<evidence type="ECO:0000313" key="4">
    <source>
        <dbReference type="EMBL" id="KAJ4325421.1"/>
    </source>
</evidence>
<dbReference type="PANTHER" id="PTHR39405">
    <property type="entry name" value="DSC E3 UBIQUITIN LIGASE COMPLEX SUBUNIT 4"/>
    <property type="match status" value="1"/>
</dbReference>
<keyword evidence="5" id="KW-1185">Reference proteome</keyword>
<gene>
    <name evidence="4" type="ORF">N0V84_003473</name>
</gene>